<feature type="binding site" evidence="10">
    <location>
        <position position="77"/>
    </location>
    <ligand>
        <name>Na(+)</name>
        <dbReference type="ChEBI" id="CHEBI:29101"/>
        <note>structural</note>
    </ligand>
</feature>
<dbReference type="PANTHER" id="PTHR28259">
    <property type="entry name" value="FLUORIDE EXPORT PROTEIN 1-RELATED"/>
    <property type="match status" value="1"/>
</dbReference>
<keyword evidence="4 10" id="KW-1133">Transmembrane helix</keyword>
<evidence type="ECO:0000256" key="7">
    <source>
        <dbReference type="ARBA" id="ARBA00035120"/>
    </source>
</evidence>
<evidence type="ECO:0000256" key="9">
    <source>
        <dbReference type="ARBA" id="ARBA00049940"/>
    </source>
</evidence>
<keyword evidence="10" id="KW-0406">Ion transport</keyword>
<evidence type="ECO:0000256" key="8">
    <source>
        <dbReference type="ARBA" id="ARBA00035585"/>
    </source>
</evidence>
<proteinExistence type="inferred from homology"/>
<dbReference type="EMBL" id="PGFH01000001">
    <property type="protein sequence ID" value="PJJ81351.1"/>
    <property type="molecule type" value="Genomic_DNA"/>
</dbReference>
<keyword evidence="5 10" id="KW-0472">Membrane</keyword>
<evidence type="ECO:0000256" key="2">
    <source>
        <dbReference type="ARBA" id="ARBA00022475"/>
    </source>
</evidence>
<comment type="function">
    <text evidence="9 10">Fluoride-specific ion channel. Important for reducing fluoride concentration in the cell, thus reducing its toxicity.</text>
</comment>
<keyword evidence="10" id="KW-0479">Metal-binding</keyword>
<protein>
    <recommendedName>
        <fullName evidence="10">Fluoride-specific ion channel FluC</fullName>
    </recommendedName>
</protein>
<evidence type="ECO:0000313" key="12">
    <source>
        <dbReference type="Proteomes" id="UP000231742"/>
    </source>
</evidence>
<keyword evidence="6 10" id="KW-0407">Ion channel</keyword>
<comment type="activity regulation">
    <text evidence="10">Na(+) is not transported, but it plays an essential structural role and its presence is essential for fluoride channel function.</text>
</comment>
<dbReference type="GO" id="GO:0062054">
    <property type="term" value="F:fluoride channel activity"/>
    <property type="evidence" value="ECO:0007669"/>
    <property type="project" value="UniProtKB-UniRule"/>
</dbReference>
<keyword evidence="10" id="KW-0915">Sodium</keyword>
<accession>A0A2M9D6M8</accession>
<comment type="subcellular location">
    <subcellularLocation>
        <location evidence="1 10">Cell membrane</location>
        <topology evidence="1 10">Multi-pass membrane protein</topology>
    </subcellularLocation>
</comment>
<dbReference type="OrthoDB" id="5148600at2"/>
<keyword evidence="2 10" id="KW-1003">Cell membrane</keyword>
<feature type="transmembrane region" description="Helical" evidence="10">
    <location>
        <begin position="32"/>
        <end position="54"/>
    </location>
</feature>
<keyword evidence="10" id="KW-0813">Transport</keyword>
<evidence type="ECO:0000256" key="5">
    <source>
        <dbReference type="ARBA" id="ARBA00023136"/>
    </source>
</evidence>
<feature type="transmembrane region" description="Helical" evidence="10">
    <location>
        <begin position="66"/>
        <end position="84"/>
    </location>
</feature>
<comment type="similarity">
    <text evidence="7 10">Belongs to the fluoride channel Fluc/FEX (TC 1.A.43) family.</text>
</comment>
<evidence type="ECO:0000256" key="3">
    <source>
        <dbReference type="ARBA" id="ARBA00022692"/>
    </source>
</evidence>
<evidence type="ECO:0000256" key="4">
    <source>
        <dbReference type="ARBA" id="ARBA00022989"/>
    </source>
</evidence>
<dbReference type="GO" id="GO:0046872">
    <property type="term" value="F:metal ion binding"/>
    <property type="evidence" value="ECO:0007669"/>
    <property type="project" value="UniProtKB-KW"/>
</dbReference>
<evidence type="ECO:0000256" key="1">
    <source>
        <dbReference type="ARBA" id="ARBA00004651"/>
    </source>
</evidence>
<evidence type="ECO:0000313" key="11">
    <source>
        <dbReference type="EMBL" id="PJJ81351.1"/>
    </source>
</evidence>
<keyword evidence="12" id="KW-1185">Reference proteome</keyword>
<keyword evidence="3 10" id="KW-0812">Transmembrane</keyword>
<sequence length="125" mass="12539">MTAGVVFAILGAGAAGAVLRYLTARAFSSYPGFPWAVLVVNVVGSALGGTLAGLAHVGTIDANLEIILLTGLCGGLTTFSTLSVETMQNVTLKRMRVAVISVLANLVVGIGVAAATYFGLIALAS</sequence>
<feature type="binding site" evidence="10">
    <location>
        <position position="74"/>
    </location>
    <ligand>
        <name>Na(+)</name>
        <dbReference type="ChEBI" id="CHEBI:29101"/>
        <note>structural</note>
    </ligand>
</feature>
<dbReference type="AlphaFoldDB" id="A0A2M9D6M8"/>
<name>A0A2M9D6M8_9MICO</name>
<dbReference type="Proteomes" id="UP000231742">
    <property type="component" value="Unassembled WGS sequence"/>
</dbReference>
<organism evidence="11 12">
    <name type="scientific">Salinibacterium amurskyense</name>
    <dbReference type="NCBI Taxonomy" id="205941"/>
    <lineage>
        <taxon>Bacteria</taxon>
        <taxon>Bacillati</taxon>
        <taxon>Actinomycetota</taxon>
        <taxon>Actinomycetes</taxon>
        <taxon>Micrococcales</taxon>
        <taxon>Microbacteriaceae</taxon>
        <taxon>Salinibacterium</taxon>
    </lineage>
</organism>
<evidence type="ECO:0000256" key="6">
    <source>
        <dbReference type="ARBA" id="ARBA00023303"/>
    </source>
</evidence>
<dbReference type="HAMAP" id="MF_00454">
    <property type="entry name" value="FluC"/>
    <property type="match status" value="1"/>
</dbReference>
<dbReference type="GO" id="GO:0005886">
    <property type="term" value="C:plasma membrane"/>
    <property type="evidence" value="ECO:0007669"/>
    <property type="project" value="UniProtKB-SubCell"/>
</dbReference>
<evidence type="ECO:0000256" key="10">
    <source>
        <dbReference type="HAMAP-Rule" id="MF_00454"/>
    </source>
</evidence>
<dbReference type="PANTHER" id="PTHR28259:SF1">
    <property type="entry name" value="FLUORIDE EXPORT PROTEIN 1-RELATED"/>
    <property type="match status" value="1"/>
</dbReference>
<gene>
    <name evidence="10" type="primary">fluC</name>
    <name evidence="10" type="synonym">crcB</name>
    <name evidence="11" type="ORF">CLV85_0524</name>
</gene>
<dbReference type="Pfam" id="PF02537">
    <property type="entry name" value="CRCB"/>
    <property type="match status" value="1"/>
</dbReference>
<feature type="transmembrane region" description="Helical" evidence="10">
    <location>
        <begin position="96"/>
        <end position="123"/>
    </location>
</feature>
<dbReference type="InterPro" id="IPR003691">
    <property type="entry name" value="FluC"/>
</dbReference>
<reference evidence="11 12" key="1">
    <citation type="submission" date="2017-11" db="EMBL/GenBank/DDBJ databases">
        <title>Genomic Encyclopedia of Archaeal and Bacterial Type Strains, Phase II (KMG-II): From Individual Species to Whole Genera.</title>
        <authorList>
            <person name="Goeker M."/>
        </authorList>
    </citation>
    <scope>NUCLEOTIDE SEQUENCE [LARGE SCALE GENOMIC DNA]</scope>
    <source>
        <strain evidence="11 12">DSM 16400</strain>
    </source>
</reference>
<comment type="catalytic activity">
    <reaction evidence="8">
        <text>fluoride(in) = fluoride(out)</text>
        <dbReference type="Rhea" id="RHEA:76159"/>
        <dbReference type="ChEBI" id="CHEBI:17051"/>
    </reaction>
    <physiologicalReaction direction="left-to-right" evidence="8">
        <dbReference type="Rhea" id="RHEA:76160"/>
    </physiologicalReaction>
</comment>
<dbReference type="RefSeq" id="WP_100388043.1">
    <property type="nucleotide sequence ID" value="NZ_BMZU01000001.1"/>
</dbReference>
<dbReference type="GO" id="GO:0140114">
    <property type="term" value="P:cellular detoxification of fluoride"/>
    <property type="evidence" value="ECO:0007669"/>
    <property type="project" value="UniProtKB-UniRule"/>
</dbReference>
<comment type="caution">
    <text evidence="11">The sequence shown here is derived from an EMBL/GenBank/DDBJ whole genome shotgun (WGS) entry which is preliminary data.</text>
</comment>